<dbReference type="Pfam" id="PF01535">
    <property type="entry name" value="PPR"/>
    <property type="match status" value="3"/>
</dbReference>
<dbReference type="PANTHER" id="PTHR47939">
    <property type="entry name" value="MEMBRANE-ASSOCIATED SALT-INDUCIBLE PROTEIN-LIKE"/>
    <property type="match status" value="1"/>
</dbReference>
<feature type="repeat" description="PPR" evidence="3">
    <location>
        <begin position="268"/>
        <end position="302"/>
    </location>
</feature>
<dbReference type="AlphaFoldDB" id="A0AAV0LJY9"/>
<name>A0AAV0LJY9_9ROSI</name>
<dbReference type="PANTHER" id="PTHR47939:SF13">
    <property type="entry name" value="OS03G0201400 PROTEIN"/>
    <property type="match status" value="1"/>
</dbReference>
<gene>
    <name evidence="4" type="ORF">LITE_LOCUS24021</name>
</gene>
<sequence>MFLFVFPRSPSFSISPGVYKISGLRLHSLLADKLYTHLQNNPTNPERALNLVKPKLDASCINEVLQRCSQNESQLGLRFFVWAGCQSNNRHSCYTYDRVCQLLKVRETPQVVLHLVEAYKEEKCAVSVKMFKVVLHLCREAKLANEALSVLRKMSVFDIRPDTNAYNLVIRLFCEKGDLVMADKLMGEMGLIDLYPDMITYVSMIKGFVDIGRLAEATRLLKVMKRTGCAPNVVVYSTLLDGVCKHGSIEQALELLSEMEKGGDCCPNVVTYTSLIHGLCEKGKTMDALFIFDKMEDSGVSPNRVTVSTLINGFCADSLLEEAYKLIDRIVARGSVSFGDCYSSLVVCLLRTKKSEEAEKVFRSLLASGAKPDSLASSLIIRELCSKIRVLDGFYLYEEIEKMSCSVTLDSDIYSILLLGLCQQGYLVEAAKLARSMLGKNVRPQSTYVDEIVKHVKKFEDKELIGLFGL</sequence>
<comment type="caution">
    <text evidence="4">The sequence shown here is derived from an EMBL/GenBank/DDBJ whole genome shotgun (WGS) entry which is preliminary data.</text>
</comment>
<comment type="similarity">
    <text evidence="1">Belongs to the PPR family. P subfamily.</text>
</comment>
<organism evidence="4 5">
    <name type="scientific">Linum tenue</name>
    <dbReference type="NCBI Taxonomy" id="586396"/>
    <lineage>
        <taxon>Eukaryota</taxon>
        <taxon>Viridiplantae</taxon>
        <taxon>Streptophyta</taxon>
        <taxon>Embryophyta</taxon>
        <taxon>Tracheophyta</taxon>
        <taxon>Spermatophyta</taxon>
        <taxon>Magnoliopsida</taxon>
        <taxon>eudicotyledons</taxon>
        <taxon>Gunneridae</taxon>
        <taxon>Pentapetalae</taxon>
        <taxon>rosids</taxon>
        <taxon>fabids</taxon>
        <taxon>Malpighiales</taxon>
        <taxon>Linaceae</taxon>
        <taxon>Linum</taxon>
    </lineage>
</organism>
<dbReference type="InterPro" id="IPR050667">
    <property type="entry name" value="PPR-containing_protein"/>
</dbReference>
<evidence type="ECO:0000256" key="2">
    <source>
        <dbReference type="ARBA" id="ARBA00022737"/>
    </source>
</evidence>
<protein>
    <recommendedName>
        <fullName evidence="6">Pentatricopeptide repeat-containing protein</fullName>
    </recommendedName>
</protein>
<keyword evidence="2" id="KW-0677">Repeat</keyword>
<dbReference type="PROSITE" id="PS51375">
    <property type="entry name" value="PPR"/>
    <property type="match status" value="7"/>
</dbReference>
<feature type="repeat" description="PPR" evidence="3">
    <location>
        <begin position="197"/>
        <end position="231"/>
    </location>
</feature>
<evidence type="ECO:0000256" key="1">
    <source>
        <dbReference type="ARBA" id="ARBA00007626"/>
    </source>
</evidence>
<proteinExistence type="inferred from homology"/>
<accession>A0AAV0LJY9</accession>
<dbReference type="Gene3D" id="1.25.40.10">
    <property type="entry name" value="Tetratricopeptide repeat domain"/>
    <property type="match status" value="4"/>
</dbReference>
<dbReference type="InterPro" id="IPR002885">
    <property type="entry name" value="PPR_rpt"/>
</dbReference>
<evidence type="ECO:0000256" key="3">
    <source>
        <dbReference type="PROSITE-ProRule" id="PRU00708"/>
    </source>
</evidence>
<evidence type="ECO:0000313" key="5">
    <source>
        <dbReference type="Proteomes" id="UP001154282"/>
    </source>
</evidence>
<feature type="repeat" description="PPR" evidence="3">
    <location>
        <begin position="162"/>
        <end position="196"/>
    </location>
</feature>
<dbReference type="Proteomes" id="UP001154282">
    <property type="component" value="Unassembled WGS sequence"/>
</dbReference>
<dbReference type="InterPro" id="IPR011990">
    <property type="entry name" value="TPR-like_helical_dom_sf"/>
</dbReference>
<keyword evidence="5" id="KW-1185">Reference proteome</keyword>
<dbReference type="NCBIfam" id="TIGR00756">
    <property type="entry name" value="PPR"/>
    <property type="match status" value="5"/>
</dbReference>
<feature type="repeat" description="PPR" evidence="3">
    <location>
        <begin position="232"/>
        <end position="266"/>
    </location>
</feature>
<feature type="repeat" description="PPR" evidence="3">
    <location>
        <begin position="303"/>
        <end position="337"/>
    </location>
</feature>
<feature type="repeat" description="PPR" evidence="3">
    <location>
        <begin position="338"/>
        <end position="372"/>
    </location>
</feature>
<reference evidence="4" key="1">
    <citation type="submission" date="2022-08" db="EMBL/GenBank/DDBJ databases">
        <authorList>
            <person name="Gutierrez-Valencia J."/>
        </authorList>
    </citation>
    <scope>NUCLEOTIDE SEQUENCE</scope>
</reference>
<dbReference type="Pfam" id="PF13041">
    <property type="entry name" value="PPR_2"/>
    <property type="match status" value="2"/>
</dbReference>
<feature type="repeat" description="PPR" evidence="3">
    <location>
        <begin position="410"/>
        <end position="444"/>
    </location>
</feature>
<evidence type="ECO:0000313" key="4">
    <source>
        <dbReference type="EMBL" id="CAI0433751.1"/>
    </source>
</evidence>
<dbReference type="EMBL" id="CAMGYJ010000006">
    <property type="protein sequence ID" value="CAI0433751.1"/>
    <property type="molecule type" value="Genomic_DNA"/>
</dbReference>
<evidence type="ECO:0008006" key="6">
    <source>
        <dbReference type="Google" id="ProtNLM"/>
    </source>
</evidence>